<reference evidence="3" key="1">
    <citation type="submission" date="2022-11" db="EMBL/GenBank/DDBJ databases">
        <authorList>
            <person name="Petersen C."/>
        </authorList>
    </citation>
    <scope>NUCLEOTIDE SEQUENCE</scope>
    <source>
        <strain evidence="3">IBT 21917</strain>
    </source>
</reference>
<dbReference type="AlphaFoldDB" id="A0A9W9IT65"/>
<comment type="caution">
    <text evidence="3">The sequence shown here is derived from an EMBL/GenBank/DDBJ whole genome shotgun (WGS) entry which is preliminary data.</text>
</comment>
<organism evidence="3 4">
    <name type="scientific">Penicillium capsulatum</name>
    <dbReference type="NCBI Taxonomy" id="69766"/>
    <lineage>
        <taxon>Eukaryota</taxon>
        <taxon>Fungi</taxon>
        <taxon>Dikarya</taxon>
        <taxon>Ascomycota</taxon>
        <taxon>Pezizomycotina</taxon>
        <taxon>Eurotiomycetes</taxon>
        <taxon>Eurotiomycetidae</taxon>
        <taxon>Eurotiales</taxon>
        <taxon>Aspergillaceae</taxon>
        <taxon>Penicillium</taxon>
    </lineage>
</organism>
<feature type="signal peptide" evidence="2">
    <location>
        <begin position="1"/>
        <end position="17"/>
    </location>
</feature>
<evidence type="ECO:0000256" key="1">
    <source>
        <dbReference type="SAM" id="MobiDB-lite"/>
    </source>
</evidence>
<accession>A0A9W9IT65</accession>
<name>A0A9W9IT65_9EURO</name>
<reference evidence="3" key="2">
    <citation type="journal article" date="2023" name="IMA Fungus">
        <title>Comparative genomic study of the Penicillium genus elucidates a diverse pangenome and 15 lateral gene transfer events.</title>
        <authorList>
            <person name="Petersen C."/>
            <person name="Sorensen T."/>
            <person name="Nielsen M.R."/>
            <person name="Sondergaard T.E."/>
            <person name="Sorensen J.L."/>
            <person name="Fitzpatrick D.A."/>
            <person name="Frisvad J.C."/>
            <person name="Nielsen K.L."/>
        </authorList>
    </citation>
    <scope>NUCLEOTIDE SEQUENCE</scope>
    <source>
        <strain evidence="3">IBT 21917</strain>
    </source>
</reference>
<dbReference type="EMBL" id="JAPQKO010000001">
    <property type="protein sequence ID" value="KAJ5182640.1"/>
    <property type="molecule type" value="Genomic_DNA"/>
</dbReference>
<evidence type="ECO:0000256" key="2">
    <source>
        <dbReference type="SAM" id="SignalP"/>
    </source>
</evidence>
<evidence type="ECO:0008006" key="5">
    <source>
        <dbReference type="Google" id="ProtNLM"/>
    </source>
</evidence>
<protein>
    <recommendedName>
        <fullName evidence="5">GPI anchored cell wall protein</fullName>
    </recommendedName>
</protein>
<gene>
    <name evidence="3" type="ORF">N7492_000256</name>
</gene>
<feature type="chain" id="PRO_5040806511" description="GPI anchored cell wall protein" evidence="2">
    <location>
        <begin position="18"/>
        <end position="221"/>
    </location>
</feature>
<evidence type="ECO:0000313" key="3">
    <source>
        <dbReference type="EMBL" id="KAJ5182640.1"/>
    </source>
</evidence>
<dbReference type="PANTHER" id="PTHR40640">
    <property type="entry name" value="ANCHORED GLYCOPROTEIN, PUTATIVE (AFU_ORTHOLOGUE AFUA_8G04860)-RELATED"/>
    <property type="match status" value="1"/>
</dbReference>
<keyword evidence="4" id="KW-1185">Reference proteome</keyword>
<dbReference type="PANTHER" id="PTHR40640:SF1">
    <property type="entry name" value="ANCHORED GLYCOPROTEIN, PUTATIVE (AFU_ORTHOLOGUE AFUA_8G04860)-RELATED"/>
    <property type="match status" value="1"/>
</dbReference>
<dbReference type="OrthoDB" id="4991875at2759"/>
<proteinExistence type="predicted"/>
<sequence>MRLSAIALLAGVAAVAADQTVTLFLPGFDAQSIEGKVIGSVRVSRLAYPERNHSLKTLQKGSVTSYVLNCPADADENDCGLPESGYTVIEGPSTLKMSYSYDDFSVNQACDLKGTTSAACSASYVDGGKTSQISTEIAVASIPYGGYQEVRLTATETGASATTGASGSATTATATATTAGTAASTSAEKTESTSTNAALPAVTAKAPWAVGGVAAALALVV</sequence>
<keyword evidence="2" id="KW-0732">Signal</keyword>
<feature type="region of interest" description="Disordered" evidence="1">
    <location>
        <begin position="160"/>
        <end position="196"/>
    </location>
</feature>
<dbReference type="Proteomes" id="UP001146351">
    <property type="component" value="Unassembled WGS sequence"/>
</dbReference>
<evidence type="ECO:0000313" key="4">
    <source>
        <dbReference type="Proteomes" id="UP001146351"/>
    </source>
</evidence>